<dbReference type="Proteomes" id="UP000266723">
    <property type="component" value="Unassembled WGS sequence"/>
</dbReference>
<evidence type="ECO:0000313" key="2">
    <source>
        <dbReference type="Proteomes" id="UP000266723"/>
    </source>
</evidence>
<accession>A0ABQ7AY59</accession>
<reference evidence="1 2" key="1">
    <citation type="journal article" date="2020" name="BMC Genomics">
        <title>Intraspecific diversification of the crop wild relative Brassica cretica Lam. using demographic model selection.</title>
        <authorList>
            <person name="Kioukis A."/>
            <person name="Michalopoulou V.A."/>
            <person name="Briers L."/>
            <person name="Pirintsos S."/>
            <person name="Studholme D.J."/>
            <person name="Pavlidis P."/>
            <person name="Sarris P.F."/>
        </authorList>
    </citation>
    <scope>NUCLEOTIDE SEQUENCE [LARGE SCALE GENOMIC DNA]</scope>
    <source>
        <strain evidence="2">cv. PFS-1207/04</strain>
    </source>
</reference>
<name>A0ABQ7AY59_BRACR</name>
<comment type="caution">
    <text evidence="1">The sequence shown here is derived from an EMBL/GenBank/DDBJ whole genome shotgun (WGS) entry which is preliminary data.</text>
</comment>
<proteinExistence type="predicted"/>
<dbReference type="EMBL" id="QGKV02001556">
    <property type="protein sequence ID" value="KAF3519121.1"/>
    <property type="molecule type" value="Genomic_DNA"/>
</dbReference>
<sequence length="145" mass="15638">MVFRPSRVLSCVMFCLDEIVSLSLSRNLSAVDRIFSGSSPSVDHAGDLGLLGVLPLSILLAEEPFGLLSFDSPGPSVVSSPARLPRWLSSALSLFLAVYLSRFLSYGSPFGLLSLSIPLVGGSGHLRDASLRGSHWQPIRRRRSI</sequence>
<keyword evidence="2" id="KW-1185">Reference proteome</keyword>
<protein>
    <recommendedName>
        <fullName evidence="3">Secreted protein</fullName>
    </recommendedName>
</protein>
<gene>
    <name evidence="1" type="ORF">DY000_02062382</name>
</gene>
<evidence type="ECO:0000313" key="1">
    <source>
        <dbReference type="EMBL" id="KAF3519121.1"/>
    </source>
</evidence>
<organism evidence="1 2">
    <name type="scientific">Brassica cretica</name>
    <name type="common">Mustard</name>
    <dbReference type="NCBI Taxonomy" id="69181"/>
    <lineage>
        <taxon>Eukaryota</taxon>
        <taxon>Viridiplantae</taxon>
        <taxon>Streptophyta</taxon>
        <taxon>Embryophyta</taxon>
        <taxon>Tracheophyta</taxon>
        <taxon>Spermatophyta</taxon>
        <taxon>Magnoliopsida</taxon>
        <taxon>eudicotyledons</taxon>
        <taxon>Gunneridae</taxon>
        <taxon>Pentapetalae</taxon>
        <taxon>rosids</taxon>
        <taxon>malvids</taxon>
        <taxon>Brassicales</taxon>
        <taxon>Brassicaceae</taxon>
        <taxon>Brassiceae</taxon>
        <taxon>Brassica</taxon>
    </lineage>
</organism>
<evidence type="ECO:0008006" key="3">
    <source>
        <dbReference type="Google" id="ProtNLM"/>
    </source>
</evidence>